<dbReference type="SUPFAM" id="SSF53633">
    <property type="entry name" value="Carbamate kinase-like"/>
    <property type="match status" value="1"/>
</dbReference>
<sequence length="634" mass="69259">MSTTRTVALARAYAPRTCARHITASPSRNRRVRRAHRAIDQGRDANFDTASADTSSSSSSSPSSPSSSSPSQATVSPNASVPSAFVDFFRQASPYIALHRGATFVVLIPGDVSKSRETLENIVRDVALLHDLGVRIVLVVGASDQVSELTKIRGGEVTFVDDYRVTDDVALQAAMEANGRNQVFVQALMSRAPTVNITRRHRDGDGGGEREGGPGNMVATSGNYIFAKRMGTVRGTDFQLTGEVTRVDADSIHRRLAQGDIVLLTSLGFNAAGEVLNCQCFDVALATAIDLKADKLIVMTDPSHMPYNNGSSSSLSSSSSKTVERTAVPRFLPLRAAEGYLADAYSASGAAESQDASWRWLHLNYSMDGSKKNEADEDVSSDEKGDDYRYDGGDEREHLFDSMRGVNAHISRFEELMERGLSWRVPYCPQELCLATFACKAGVRRAHLIDPTISGSLLAELYTRDGIGCMVARDRYEGTRLARLTDWEAIKRILAPLAASGTVLERSDDELIDEIQKGYFHVTERDGNVIACCALKPCVDADDSSDESAYEVAAFAVTPEYRRGGRGDALLEYAENYAIEVLEATRLFLLTTRTADWFVHRGFEHRGVAEDNPELPRGKRVLRGRGSVLFIKSL</sequence>
<evidence type="ECO:0000256" key="6">
    <source>
        <dbReference type="ARBA" id="ARBA00048372"/>
    </source>
</evidence>
<evidence type="ECO:0000256" key="4">
    <source>
        <dbReference type="ARBA" id="ARBA00022679"/>
    </source>
</evidence>
<dbReference type="PANTHER" id="PTHR30602">
    <property type="entry name" value="AMINO-ACID ACETYLTRANSFERASE"/>
    <property type="match status" value="1"/>
</dbReference>
<proteinExistence type="inferred from homology"/>
<dbReference type="SUPFAM" id="SSF55729">
    <property type="entry name" value="Acyl-CoA N-acyltransferases (Nat)"/>
    <property type="match status" value="1"/>
</dbReference>
<dbReference type="InterPro" id="IPR016181">
    <property type="entry name" value="Acyl_CoA_acyltransferase"/>
</dbReference>
<dbReference type="Gene3D" id="3.40.630.30">
    <property type="match status" value="1"/>
</dbReference>
<feature type="domain" description="N-acetyltransferase" evidence="8">
    <location>
        <begin position="477"/>
        <end position="634"/>
    </location>
</feature>
<feature type="compositionally biased region" description="Basic and acidic residues" evidence="7">
    <location>
        <begin position="37"/>
        <end position="46"/>
    </location>
</feature>
<keyword evidence="4" id="KW-0808">Transferase</keyword>
<feature type="compositionally biased region" description="Basic and acidic residues" evidence="7">
    <location>
        <begin position="381"/>
        <end position="391"/>
    </location>
</feature>
<evidence type="ECO:0000256" key="2">
    <source>
        <dbReference type="ARBA" id="ARBA00009145"/>
    </source>
</evidence>
<accession>A0A7S0KLN7</accession>
<dbReference type="GO" id="GO:0004042">
    <property type="term" value="F:L-glutamate N-acetyltransferase activity"/>
    <property type="evidence" value="ECO:0007669"/>
    <property type="project" value="InterPro"/>
</dbReference>
<keyword evidence="5" id="KW-0012">Acyltransferase</keyword>
<dbReference type="EMBL" id="HBEW01006643">
    <property type="protein sequence ID" value="CAD8585755.1"/>
    <property type="molecule type" value="Transcribed_RNA"/>
</dbReference>
<feature type="compositionally biased region" description="Low complexity" evidence="7">
    <location>
        <begin position="55"/>
        <end position="71"/>
    </location>
</feature>
<dbReference type="CDD" id="cd04301">
    <property type="entry name" value="NAT_SF"/>
    <property type="match status" value="1"/>
</dbReference>
<dbReference type="InterPro" id="IPR000182">
    <property type="entry name" value="GNAT_dom"/>
</dbReference>
<dbReference type="InterPro" id="IPR036393">
    <property type="entry name" value="AceGlu_kinase-like_sf"/>
</dbReference>
<dbReference type="Gene3D" id="3.40.1160.10">
    <property type="entry name" value="Acetylglutamate kinase-like"/>
    <property type="match status" value="1"/>
</dbReference>
<dbReference type="InterPro" id="IPR010167">
    <property type="entry name" value="NH2A_AcTrfase"/>
</dbReference>
<dbReference type="Pfam" id="PF00583">
    <property type="entry name" value="Acetyltransf_1"/>
    <property type="match status" value="1"/>
</dbReference>
<dbReference type="AlphaFoldDB" id="A0A7S0KLN7"/>
<reference evidence="9" key="1">
    <citation type="submission" date="2021-01" db="EMBL/GenBank/DDBJ databases">
        <authorList>
            <person name="Corre E."/>
            <person name="Pelletier E."/>
            <person name="Niang G."/>
            <person name="Scheremetjew M."/>
            <person name="Finn R."/>
            <person name="Kale V."/>
            <person name="Holt S."/>
            <person name="Cochrane G."/>
            <person name="Meng A."/>
            <person name="Brown T."/>
            <person name="Cohen L."/>
        </authorList>
    </citation>
    <scope>NUCLEOTIDE SEQUENCE</scope>
    <source>
        <strain evidence="9">Clade-D-RCC2572</strain>
    </source>
</reference>
<evidence type="ECO:0000256" key="1">
    <source>
        <dbReference type="ARBA" id="ARBA00004925"/>
    </source>
</evidence>
<feature type="region of interest" description="Disordered" evidence="7">
    <location>
        <begin position="22"/>
        <end position="76"/>
    </location>
</feature>
<dbReference type="GO" id="GO:0006526">
    <property type="term" value="P:L-arginine biosynthetic process"/>
    <property type="evidence" value="ECO:0007669"/>
    <property type="project" value="UniProtKB-UniPathway"/>
</dbReference>
<dbReference type="InterPro" id="IPR001048">
    <property type="entry name" value="Asp/Glu/Uridylate_kinase"/>
</dbReference>
<feature type="region of interest" description="Disordered" evidence="7">
    <location>
        <begin position="371"/>
        <end position="391"/>
    </location>
</feature>
<evidence type="ECO:0000259" key="8">
    <source>
        <dbReference type="PROSITE" id="PS51186"/>
    </source>
</evidence>
<comment type="similarity">
    <text evidence="2">Belongs to the acetyltransferase family. ArgA subfamily.</text>
</comment>
<dbReference type="GO" id="GO:0005737">
    <property type="term" value="C:cytoplasm"/>
    <property type="evidence" value="ECO:0007669"/>
    <property type="project" value="InterPro"/>
</dbReference>
<dbReference type="PROSITE" id="PS51186">
    <property type="entry name" value="GNAT"/>
    <property type="match status" value="1"/>
</dbReference>
<dbReference type="EC" id="2.3.1.1" evidence="3"/>
<organism evidence="9">
    <name type="scientific">Ostreococcus mediterraneus</name>
    <dbReference type="NCBI Taxonomy" id="1486918"/>
    <lineage>
        <taxon>Eukaryota</taxon>
        <taxon>Viridiplantae</taxon>
        <taxon>Chlorophyta</taxon>
        <taxon>Mamiellophyceae</taxon>
        <taxon>Mamiellales</taxon>
        <taxon>Bathycoccaceae</taxon>
        <taxon>Ostreococcus</taxon>
    </lineage>
</organism>
<dbReference type="HAMAP" id="MF_01105">
    <property type="entry name" value="N_acetyl_glu_synth"/>
    <property type="match status" value="1"/>
</dbReference>
<gene>
    <name evidence="9" type="ORF">OMED0929_LOCUS5608</name>
</gene>
<dbReference type="PANTHER" id="PTHR30602:SF12">
    <property type="entry name" value="AMINO-ACID ACETYLTRANSFERASE NAGS1, CHLOROPLASTIC-RELATED"/>
    <property type="match status" value="1"/>
</dbReference>
<dbReference type="Pfam" id="PF00696">
    <property type="entry name" value="AA_kinase"/>
    <property type="match status" value="1"/>
</dbReference>
<evidence type="ECO:0000256" key="3">
    <source>
        <dbReference type="ARBA" id="ARBA00012697"/>
    </source>
</evidence>
<comment type="pathway">
    <text evidence="1">Amino-acid biosynthesis; L-arginine biosynthesis; N(2)-acetyl-L-ornithine from L-glutamate: step 1/4.</text>
</comment>
<comment type="catalytic activity">
    <reaction evidence="6">
        <text>L-glutamate + acetyl-CoA = N-acetyl-L-glutamate + CoA + H(+)</text>
        <dbReference type="Rhea" id="RHEA:24292"/>
        <dbReference type="ChEBI" id="CHEBI:15378"/>
        <dbReference type="ChEBI" id="CHEBI:29985"/>
        <dbReference type="ChEBI" id="CHEBI:44337"/>
        <dbReference type="ChEBI" id="CHEBI:57287"/>
        <dbReference type="ChEBI" id="CHEBI:57288"/>
        <dbReference type="EC" id="2.3.1.1"/>
    </reaction>
</comment>
<evidence type="ECO:0000313" key="9">
    <source>
        <dbReference type="EMBL" id="CAD8585755.1"/>
    </source>
</evidence>
<evidence type="ECO:0000256" key="7">
    <source>
        <dbReference type="SAM" id="MobiDB-lite"/>
    </source>
</evidence>
<evidence type="ECO:0000256" key="5">
    <source>
        <dbReference type="ARBA" id="ARBA00023315"/>
    </source>
</evidence>
<name>A0A7S0KLN7_9CHLO</name>
<dbReference type="UniPathway" id="UPA00068">
    <property type="reaction ID" value="UER00106"/>
</dbReference>
<protein>
    <recommendedName>
        <fullName evidence="3">amino-acid N-acetyltransferase</fullName>
        <ecNumber evidence="3">2.3.1.1</ecNumber>
    </recommendedName>
</protein>